<evidence type="ECO:0000313" key="4">
    <source>
        <dbReference type="EMBL" id="GAA2152983.1"/>
    </source>
</evidence>
<evidence type="ECO:0000313" key="5">
    <source>
        <dbReference type="Proteomes" id="UP001501020"/>
    </source>
</evidence>
<dbReference type="Gene3D" id="3.40.50.2000">
    <property type="entry name" value="Glycogen Phosphorylase B"/>
    <property type="match status" value="2"/>
</dbReference>
<evidence type="ECO:0000256" key="1">
    <source>
        <dbReference type="ARBA" id="ARBA00022676"/>
    </source>
</evidence>
<dbReference type="CDD" id="cd03801">
    <property type="entry name" value="GT4_PimA-like"/>
    <property type="match status" value="1"/>
</dbReference>
<dbReference type="Proteomes" id="UP001501020">
    <property type="component" value="Unassembled WGS sequence"/>
</dbReference>
<accession>A0ABN3A360</accession>
<dbReference type="Pfam" id="PF13692">
    <property type="entry name" value="Glyco_trans_1_4"/>
    <property type="match status" value="1"/>
</dbReference>
<evidence type="ECO:0000259" key="3">
    <source>
        <dbReference type="Pfam" id="PF13579"/>
    </source>
</evidence>
<keyword evidence="2" id="KW-0808">Transferase</keyword>
<comment type="caution">
    <text evidence="4">The sequence shown here is derived from an EMBL/GenBank/DDBJ whole genome shotgun (WGS) entry which is preliminary data.</text>
</comment>
<proteinExistence type="predicted"/>
<reference evidence="4 5" key="1">
    <citation type="journal article" date="2019" name="Int. J. Syst. Evol. Microbiol.">
        <title>The Global Catalogue of Microorganisms (GCM) 10K type strain sequencing project: providing services to taxonomists for standard genome sequencing and annotation.</title>
        <authorList>
            <consortium name="The Broad Institute Genomics Platform"/>
            <consortium name="The Broad Institute Genome Sequencing Center for Infectious Disease"/>
            <person name="Wu L."/>
            <person name="Ma J."/>
        </authorList>
    </citation>
    <scope>NUCLEOTIDE SEQUENCE [LARGE SCALE GENOMIC DNA]</scope>
    <source>
        <strain evidence="4 5">JCM 13850</strain>
    </source>
</reference>
<dbReference type="Pfam" id="PF13579">
    <property type="entry name" value="Glyco_trans_4_4"/>
    <property type="match status" value="1"/>
</dbReference>
<name>A0ABN3A360_9ACTN</name>
<sequence>MAERDPRSAVVLAHPSPDLYGSDRMLVESVRALVPGRRVIVTLPEDGPLSPVLRDAGAEVVVLPVPVLRKSYMSPLGLVRLAFAASRALPRAWRLLRRERAAALYVNTVTIPLWLLAARVARVPALCHVHEAEDDVPGPVRAALSMPLRFARTVVVNSRASAAALGSAGRNAQIIYNGVEEPPGPVEPPRADLDGPARIVLVGRLSPRKGTDVAVRAVRSLRDRGYDANLTLVGSVFPGYEWFEEELRALAGDDGAVEFAGFRPSVWNSFGAADIAIVPSRVEPFGNVAVEAMLAGRPVVASATQGLVEIVADGENGVLVAPDDPAALAAGIARLLDDWNGALAMAKRAGADAARRFGKDRYHRELRDAVRELAGPEAAPQPPTAT</sequence>
<dbReference type="EMBL" id="BAAAMR010000061">
    <property type="protein sequence ID" value="GAA2152983.1"/>
    <property type="molecule type" value="Genomic_DNA"/>
</dbReference>
<evidence type="ECO:0000256" key="2">
    <source>
        <dbReference type="ARBA" id="ARBA00022679"/>
    </source>
</evidence>
<organism evidence="4 5">
    <name type="scientific">Actinomadura napierensis</name>
    <dbReference type="NCBI Taxonomy" id="267854"/>
    <lineage>
        <taxon>Bacteria</taxon>
        <taxon>Bacillati</taxon>
        <taxon>Actinomycetota</taxon>
        <taxon>Actinomycetes</taxon>
        <taxon>Streptosporangiales</taxon>
        <taxon>Thermomonosporaceae</taxon>
        <taxon>Actinomadura</taxon>
    </lineage>
</organism>
<protein>
    <submittedName>
        <fullName evidence="4">Glycosyltransferase family 4 protein</fullName>
    </submittedName>
</protein>
<feature type="domain" description="Glycosyltransferase subfamily 4-like N-terminal" evidence="3">
    <location>
        <begin position="28"/>
        <end position="171"/>
    </location>
</feature>
<keyword evidence="5" id="KW-1185">Reference proteome</keyword>
<dbReference type="InterPro" id="IPR028098">
    <property type="entry name" value="Glyco_trans_4-like_N"/>
</dbReference>
<dbReference type="PANTHER" id="PTHR12526">
    <property type="entry name" value="GLYCOSYLTRANSFERASE"/>
    <property type="match status" value="1"/>
</dbReference>
<dbReference type="PANTHER" id="PTHR12526:SF510">
    <property type="entry name" value="D-INOSITOL 3-PHOSPHATE GLYCOSYLTRANSFERASE"/>
    <property type="match status" value="1"/>
</dbReference>
<dbReference type="RefSeq" id="WP_344274239.1">
    <property type="nucleotide sequence ID" value="NZ_BAAAMR010000061.1"/>
</dbReference>
<gene>
    <name evidence="4" type="ORF">GCM10009727_59090</name>
</gene>
<dbReference type="SUPFAM" id="SSF53756">
    <property type="entry name" value="UDP-Glycosyltransferase/glycogen phosphorylase"/>
    <property type="match status" value="1"/>
</dbReference>
<keyword evidence="1" id="KW-0328">Glycosyltransferase</keyword>